<name>A0A4C1TA80_EUMVA</name>
<keyword evidence="3" id="KW-1185">Reference proteome</keyword>
<proteinExistence type="predicted"/>
<reference evidence="2 3" key="1">
    <citation type="journal article" date="2019" name="Commun. Biol.">
        <title>The bagworm genome reveals a unique fibroin gene that provides high tensile strength.</title>
        <authorList>
            <person name="Kono N."/>
            <person name="Nakamura H."/>
            <person name="Ohtoshi R."/>
            <person name="Tomita M."/>
            <person name="Numata K."/>
            <person name="Arakawa K."/>
        </authorList>
    </citation>
    <scope>NUCLEOTIDE SEQUENCE [LARGE SCALE GENOMIC DNA]</scope>
</reference>
<gene>
    <name evidence="2" type="ORF">EVAR_5642_1</name>
</gene>
<evidence type="ECO:0000313" key="2">
    <source>
        <dbReference type="EMBL" id="GBP10327.1"/>
    </source>
</evidence>
<feature type="region of interest" description="Disordered" evidence="1">
    <location>
        <begin position="33"/>
        <end position="56"/>
    </location>
</feature>
<evidence type="ECO:0000313" key="3">
    <source>
        <dbReference type="Proteomes" id="UP000299102"/>
    </source>
</evidence>
<evidence type="ECO:0000256" key="1">
    <source>
        <dbReference type="SAM" id="MobiDB-lite"/>
    </source>
</evidence>
<comment type="caution">
    <text evidence="2">The sequence shown here is derived from an EMBL/GenBank/DDBJ whole genome shotgun (WGS) entry which is preliminary data.</text>
</comment>
<dbReference type="AlphaFoldDB" id="A0A4C1TA80"/>
<dbReference type="EMBL" id="BGZK01000040">
    <property type="protein sequence ID" value="GBP10327.1"/>
    <property type="molecule type" value="Genomic_DNA"/>
</dbReference>
<dbReference type="Proteomes" id="UP000299102">
    <property type="component" value="Unassembled WGS sequence"/>
</dbReference>
<sequence>MIRPAVFGLLSKNCASQQKVGVCVLKGGVARRDAGQAPAPVRGGDGDSRKHGPSSRFPTCFDLNNRCQPVVS</sequence>
<organism evidence="2 3">
    <name type="scientific">Eumeta variegata</name>
    <name type="common">Bagworm moth</name>
    <name type="synonym">Eumeta japonica</name>
    <dbReference type="NCBI Taxonomy" id="151549"/>
    <lineage>
        <taxon>Eukaryota</taxon>
        <taxon>Metazoa</taxon>
        <taxon>Ecdysozoa</taxon>
        <taxon>Arthropoda</taxon>
        <taxon>Hexapoda</taxon>
        <taxon>Insecta</taxon>
        <taxon>Pterygota</taxon>
        <taxon>Neoptera</taxon>
        <taxon>Endopterygota</taxon>
        <taxon>Lepidoptera</taxon>
        <taxon>Glossata</taxon>
        <taxon>Ditrysia</taxon>
        <taxon>Tineoidea</taxon>
        <taxon>Psychidae</taxon>
        <taxon>Oiketicinae</taxon>
        <taxon>Eumeta</taxon>
    </lineage>
</organism>
<protein>
    <submittedName>
        <fullName evidence="2">Uncharacterized protein</fullName>
    </submittedName>
</protein>
<accession>A0A4C1TA80</accession>